<dbReference type="Pfam" id="PF01594">
    <property type="entry name" value="AI-2E_transport"/>
    <property type="match status" value="1"/>
</dbReference>
<dbReference type="PANTHER" id="PTHR21716:SF64">
    <property type="entry name" value="AI-2 TRANSPORT PROTEIN TQSA"/>
    <property type="match status" value="1"/>
</dbReference>
<evidence type="ECO:0000256" key="3">
    <source>
        <dbReference type="ARBA" id="ARBA00022692"/>
    </source>
</evidence>
<keyword evidence="3 6" id="KW-0812">Transmembrane</keyword>
<evidence type="ECO:0000313" key="8">
    <source>
        <dbReference type="Proteomes" id="UP000825886"/>
    </source>
</evidence>
<dbReference type="RefSeq" id="WP_222160649.1">
    <property type="nucleotide sequence ID" value="NZ_CP081864.1"/>
</dbReference>
<dbReference type="PANTHER" id="PTHR21716">
    <property type="entry name" value="TRANSMEMBRANE PROTEIN"/>
    <property type="match status" value="1"/>
</dbReference>
<reference evidence="7 8" key="1">
    <citation type="submission" date="2021-08" db="EMBL/GenBank/DDBJ databases">
        <title>Culture and genomic analysis of Symbiopectobacterium purcellii sp. nov. gen. nov., isolated from the leafhopper Empoasca decipiens.</title>
        <authorList>
            <person name="Nadal-Jimenez P."/>
            <person name="Siozios S."/>
            <person name="Halliday N."/>
            <person name="Camara M."/>
            <person name="Hurst G.D.D."/>
        </authorList>
    </citation>
    <scope>NUCLEOTIDE SEQUENCE [LARGE SCALE GENOMIC DNA]</scope>
    <source>
        <strain evidence="7 8">SyEd1</strain>
    </source>
</reference>
<gene>
    <name evidence="7" type="ORF">K6K13_09960</name>
</gene>
<feature type="transmembrane region" description="Helical" evidence="6">
    <location>
        <begin position="225"/>
        <end position="247"/>
    </location>
</feature>
<sequence>MKTPVFSDDMLLNRVLLLAALAIVMMGIHLAASILSIILLSLFLAIVLEPVVALLCRTRLPRSLVVVLLGGVLLMLLVYVLLRMVAALPELNQMSLQMRSLLTRQLAVGMAPLQELGLTLSPEAAMSLIDPGQFLGLITRMLSHVSSFFSSALVVFLTVIFMLIEVPVLVEKIQRLFRAESSGMKAVRRGIDSVTQYLMLKTLMSVLNGVAIWVLLTILQVKFAFIWAVLAFLLNFIPVLGSILAAVPPIIQAFAFNGMSTGMAALAAFLIINLILGWIVDPYLCGRKLNIATSVVLISLLVWQGLLGLIGILLAVPLTMTLKLIVEQVDGGARWARLLEGGKEN</sequence>
<feature type="transmembrane region" description="Helical" evidence="6">
    <location>
        <begin position="12"/>
        <end position="31"/>
    </location>
</feature>
<evidence type="ECO:0000313" key="7">
    <source>
        <dbReference type="EMBL" id="QZN97612.1"/>
    </source>
</evidence>
<feature type="transmembrane region" description="Helical" evidence="6">
    <location>
        <begin position="148"/>
        <end position="170"/>
    </location>
</feature>
<dbReference type="InterPro" id="IPR002549">
    <property type="entry name" value="AI-2E-like"/>
</dbReference>
<dbReference type="EMBL" id="CP081864">
    <property type="protein sequence ID" value="QZN97612.1"/>
    <property type="molecule type" value="Genomic_DNA"/>
</dbReference>
<feature type="transmembrane region" description="Helical" evidence="6">
    <location>
        <begin position="198"/>
        <end position="219"/>
    </location>
</feature>
<evidence type="ECO:0000256" key="1">
    <source>
        <dbReference type="ARBA" id="ARBA00004141"/>
    </source>
</evidence>
<feature type="transmembrane region" description="Helical" evidence="6">
    <location>
        <begin position="63"/>
        <end position="82"/>
    </location>
</feature>
<name>A0ABX9AR11_9ENTR</name>
<keyword evidence="5 6" id="KW-0472">Membrane</keyword>
<keyword evidence="4 6" id="KW-1133">Transmembrane helix</keyword>
<evidence type="ECO:0000256" key="6">
    <source>
        <dbReference type="SAM" id="Phobius"/>
    </source>
</evidence>
<comment type="subcellular location">
    <subcellularLocation>
        <location evidence="1">Membrane</location>
        <topology evidence="1">Multi-pass membrane protein</topology>
    </subcellularLocation>
</comment>
<feature type="transmembrane region" description="Helical" evidence="6">
    <location>
        <begin position="37"/>
        <end position="56"/>
    </location>
</feature>
<organism evidence="7 8">
    <name type="scientific">Symbiopectobacterium purcellii</name>
    <dbReference type="NCBI Taxonomy" id="2871826"/>
    <lineage>
        <taxon>Bacteria</taxon>
        <taxon>Pseudomonadati</taxon>
        <taxon>Pseudomonadota</taxon>
        <taxon>Gammaproteobacteria</taxon>
        <taxon>Enterobacterales</taxon>
        <taxon>Enterobacteriaceae</taxon>
    </lineage>
</organism>
<evidence type="ECO:0000256" key="2">
    <source>
        <dbReference type="ARBA" id="ARBA00009773"/>
    </source>
</evidence>
<evidence type="ECO:0000256" key="5">
    <source>
        <dbReference type="ARBA" id="ARBA00023136"/>
    </source>
</evidence>
<dbReference type="Proteomes" id="UP000825886">
    <property type="component" value="Chromosome"/>
</dbReference>
<protein>
    <submittedName>
        <fullName evidence="7">AI-2E family transporter</fullName>
    </submittedName>
</protein>
<feature type="transmembrane region" description="Helical" evidence="6">
    <location>
        <begin position="291"/>
        <end position="316"/>
    </location>
</feature>
<evidence type="ECO:0000256" key="4">
    <source>
        <dbReference type="ARBA" id="ARBA00022989"/>
    </source>
</evidence>
<comment type="similarity">
    <text evidence="2">Belongs to the autoinducer-2 exporter (AI-2E) (TC 2.A.86) family.</text>
</comment>
<proteinExistence type="inferred from homology"/>
<feature type="transmembrane region" description="Helical" evidence="6">
    <location>
        <begin position="254"/>
        <end position="279"/>
    </location>
</feature>
<keyword evidence="8" id="KW-1185">Reference proteome</keyword>
<accession>A0ABX9AR11</accession>